<dbReference type="EMBL" id="BKCJ010000303">
    <property type="protein sequence ID" value="GEU31952.1"/>
    <property type="molecule type" value="Genomic_DNA"/>
</dbReference>
<feature type="region of interest" description="Disordered" evidence="2">
    <location>
        <begin position="220"/>
        <end position="278"/>
    </location>
</feature>
<evidence type="ECO:0000259" key="3">
    <source>
        <dbReference type="PROSITE" id="PS50158"/>
    </source>
</evidence>
<dbReference type="GO" id="GO:0003676">
    <property type="term" value="F:nucleic acid binding"/>
    <property type="evidence" value="ECO:0007669"/>
    <property type="project" value="InterPro"/>
</dbReference>
<dbReference type="GO" id="GO:0008270">
    <property type="term" value="F:zinc ion binding"/>
    <property type="evidence" value="ECO:0007669"/>
    <property type="project" value="UniProtKB-KW"/>
</dbReference>
<feature type="compositionally biased region" description="Low complexity" evidence="2">
    <location>
        <begin position="266"/>
        <end position="278"/>
    </location>
</feature>
<evidence type="ECO:0000256" key="2">
    <source>
        <dbReference type="SAM" id="MobiDB-lite"/>
    </source>
</evidence>
<keyword evidence="1" id="KW-0479">Metal-binding</keyword>
<name>A0A6L2J5C7_TANCI</name>
<dbReference type="Pfam" id="PF00098">
    <property type="entry name" value="zf-CCHC"/>
    <property type="match status" value="1"/>
</dbReference>
<dbReference type="SMART" id="SM00343">
    <property type="entry name" value="ZnF_C2HC"/>
    <property type="match status" value="2"/>
</dbReference>
<keyword evidence="1" id="KW-0863">Zinc-finger</keyword>
<dbReference type="PROSITE" id="PS50158">
    <property type="entry name" value="ZF_CCHC"/>
    <property type="match status" value="1"/>
</dbReference>
<sequence length="1176" mass="134189">MAKFKLVPKRLEEEYHVIKDDTPFVNVYTTRKVTVNGMLILENLITDGIRDTQEYKHYVVEYGMQKPISTPIPPLSDDQEHDDIHEATLLSLFLHKTAKIAEEQENMVAVEKKILEEDVDKLIEEPGSHKENPEIIEDDDEEEKKDKISMSIYARAMIELRVDIELKDNIMVAMPKITREGIIHNTSSGETKNLKKISQALKGILVGQKVGIKPIKKYRHVPKKHTANSTGNKKKGVDSTNKASDSNHFKVLNSFNNDMDMGTNGGTSNLDNNGDNSSGSSFWNVKNSSISTTPITDKIGKFENLVIDGQAILVDEAESRYQKKDEVKKDDKKDNDDGNDDYDDQALIKTQRTGSSKDARDEDIVIDEDEVIPEDETLELIEEFQNVDKRVPTIIDHERIEATLKDMMKKPNTGLIYLNNKNEKILDLIDISKFCDATLVRVLKEAKLKIFKTEFLKKDSLLGQVRVVKCYNCQGEGHMARQCTKPKRLRNFAWFKEKMLLVQAQRISSVKTVFNQMEDVVEQCSIDKKYFDIQKKEFFLDNNRLLEHIIFQDVMNIVMHADSVPFNVLPVNTKCLVHDNLAIERLEQENDHLFELFLSQDIVHIWEVKRVSSSNYQIDLEHADKVLSMHDDELELAELKEVVEVVTTAKLMTKVVTAAATITAATTLITAATIIDAPSATRKRKRVVIRDPEETATPSIIIHSEPKSKDKGKGIMDDMIEQVQRKEKEDNAMLREYLEVLWRLVKERFASSKPKKFSDDFLLTTLTYMFEKPDVQAQVWKNQRSVHNLAMVKSWRLLESCGVHIITFTTTQMILLVEIKYPLTSEKGHYARNCPKPRIRDSKYFMEHMLLAKHDEARVILTDEQNDFLLADALRMEEIKELRLSATFSVRRPSNRDSSFKNSVVSNTKNSSKTVEVSDRTNKKLDVASKNIGLDMFVTNDEIKTAIISKNVLCVSYAKNVLIPCHDNCLVKYKSNVHSNVRRGLFNIPRIVKSTFKDTTPVVSKTRLVNRVHKLDFARLTEGMRQTLAGRLRMVYTEVMDMSYSLVMHGGDCLNPWADDLEAVHFGVRDFLGPSPSYVYIRDPMRRMCHRMIVYNISGRRQAPEKYQFRHVECRKSGARLFGGHFIGHLAAHFGLVSDEGLRERQSDALTGAPEAVGDAPAVDEGALAVLAQTMS</sequence>
<feature type="domain" description="CCHC-type" evidence="3">
    <location>
        <begin position="469"/>
        <end position="485"/>
    </location>
</feature>
<accession>A0A6L2J5C7</accession>
<dbReference type="SUPFAM" id="SSF57756">
    <property type="entry name" value="Retrovirus zinc finger-like domains"/>
    <property type="match status" value="1"/>
</dbReference>
<evidence type="ECO:0000313" key="4">
    <source>
        <dbReference type="EMBL" id="GEU31952.1"/>
    </source>
</evidence>
<organism evidence="4">
    <name type="scientific">Tanacetum cinerariifolium</name>
    <name type="common">Dalmatian daisy</name>
    <name type="synonym">Chrysanthemum cinerariifolium</name>
    <dbReference type="NCBI Taxonomy" id="118510"/>
    <lineage>
        <taxon>Eukaryota</taxon>
        <taxon>Viridiplantae</taxon>
        <taxon>Streptophyta</taxon>
        <taxon>Embryophyta</taxon>
        <taxon>Tracheophyta</taxon>
        <taxon>Spermatophyta</taxon>
        <taxon>Magnoliopsida</taxon>
        <taxon>eudicotyledons</taxon>
        <taxon>Gunneridae</taxon>
        <taxon>Pentapetalae</taxon>
        <taxon>asterids</taxon>
        <taxon>campanulids</taxon>
        <taxon>Asterales</taxon>
        <taxon>Asteraceae</taxon>
        <taxon>Asteroideae</taxon>
        <taxon>Anthemideae</taxon>
        <taxon>Anthemidinae</taxon>
        <taxon>Tanacetum</taxon>
    </lineage>
</organism>
<dbReference type="AlphaFoldDB" id="A0A6L2J5C7"/>
<feature type="region of interest" description="Disordered" evidence="2">
    <location>
        <begin position="320"/>
        <end position="362"/>
    </location>
</feature>
<dbReference type="Gene3D" id="4.10.60.10">
    <property type="entry name" value="Zinc finger, CCHC-type"/>
    <property type="match status" value="1"/>
</dbReference>
<keyword evidence="1" id="KW-0862">Zinc</keyword>
<gene>
    <name evidence="4" type="ORF">Tci_003930</name>
</gene>
<reference evidence="4" key="1">
    <citation type="journal article" date="2019" name="Sci. Rep.">
        <title>Draft genome of Tanacetum cinerariifolium, the natural source of mosquito coil.</title>
        <authorList>
            <person name="Yamashiro T."/>
            <person name="Shiraishi A."/>
            <person name="Satake H."/>
            <person name="Nakayama K."/>
        </authorList>
    </citation>
    <scope>NUCLEOTIDE SEQUENCE</scope>
</reference>
<dbReference type="InterPro" id="IPR001878">
    <property type="entry name" value="Znf_CCHC"/>
</dbReference>
<comment type="caution">
    <text evidence="4">The sequence shown here is derived from an EMBL/GenBank/DDBJ whole genome shotgun (WGS) entry which is preliminary data.</text>
</comment>
<proteinExistence type="predicted"/>
<evidence type="ECO:0000256" key="1">
    <source>
        <dbReference type="PROSITE-ProRule" id="PRU00047"/>
    </source>
</evidence>
<dbReference type="InterPro" id="IPR036875">
    <property type="entry name" value="Znf_CCHC_sf"/>
</dbReference>
<protein>
    <submittedName>
        <fullName evidence="4">Retrovirus-related Pol polyprotein from transposon TNT 1-94</fullName>
    </submittedName>
</protein>
<feature type="compositionally biased region" description="Basic and acidic residues" evidence="2">
    <location>
        <begin position="320"/>
        <end position="336"/>
    </location>
</feature>